<keyword evidence="2" id="KW-1185">Reference proteome</keyword>
<sequence>MNHEIFRERYKRFSEEDEAIQLSINTIIAFEHYIEKDIEESTLDDLKAYMNHLIITNANKYNNVIHIARYYYYVDMKDHYIQMTKYFNTLGVLENIVDRIELYGSKELKDKVLQDIELPPFLSDSTDMPHYTKRFLDILNKHIPQDTCNHILAGNNHGIPKESFDQEKQYYNEASSFKEYLLDKHARKVQELTDYYNNNQIWFEQVITPDVIEFVKDNPEILGGTIKDDKLYITKIPYDINNFLNAENDTLARYYACHCSFVRENIKQETEDIPKEWCYCSGGFAKYPFEVLFDQELDVKLLTTPLDGQRLCRFEIDLSNVDYKK</sequence>
<evidence type="ECO:0000313" key="1">
    <source>
        <dbReference type="EMBL" id="QMS85051.1"/>
    </source>
</evidence>
<reference evidence="1 2" key="1">
    <citation type="submission" date="2020-02" db="EMBL/GenBank/DDBJ databases">
        <authorList>
            <person name="Zheng R.K."/>
            <person name="Sun C.M."/>
        </authorList>
    </citation>
    <scope>NUCLEOTIDE SEQUENCE [LARGE SCALE GENOMIC DNA]</scope>
    <source>
        <strain evidence="2">zrk13</strain>
    </source>
</reference>
<protein>
    <submittedName>
        <fullName evidence="1">Uncharacterized protein</fullName>
    </submittedName>
</protein>
<dbReference type="RefSeq" id="WP_258878677.1">
    <property type="nucleotide sequence ID" value="NZ_CP048914.1"/>
</dbReference>
<gene>
    <name evidence="1" type="ORF">G4Z02_04605</name>
</gene>
<proteinExistence type="predicted"/>
<dbReference type="Proteomes" id="UP000514720">
    <property type="component" value="Chromosome"/>
</dbReference>
<organism evidence="1 2">
    <name type="scientific">Candidatus Xianfuyuplasma coldseepsis</name>
    <dbReference type="NCBI Taxonomy" id="2782163"/>
    <lineage>
        <taxon>Bacteria</taxon>
        <taxon>Bacillati</taxon>
        <taxon>Mycoplasmatota</taxon>
        <taxon>Mollicutes</taxon>
        <taxon>Candidatus Izemoplasmatales</taxon>
        <taxon>Candidatus Izemoplasmataceae</taxon>
        <taxon>Candidatus Xianfuyuplasma</taxon>
    </lineage>
</organism>
<dbReference type="AlphaFoldDB" id="A0A7L7KQH5"/>
<evidence type="ECO:0000313" key="2">
    <source>
        <dbReference type="Proteomes" id="UP000514720"/>
    </source>
</evidence>
<accession>A0A7L7KQH5</accession>
<dbReference type="KEGG" id="xcl:G4Z02_04605"/>
<dbReference type="EMBL" id="CP048914">
    <property type="protein sequence ID" value="QMS85051.1"/>
    <property type="molecule type" value="Genomic_DNA"/>
</dbReference>
<name>A0A7L7KQH5_9MOLU</name>